<feature type="compositionally biased region" description="Basic and acidic residues" evidence="6">
    <location>
        <begin position="966"/>
        <end position="977"/>
    </location>
</feature>
<feature type="transmembrane region" description="Helical" evidence="7">
    <location>
        <begin position="1120"/>
        <end position="1139"/>
    </location>
</feature>
<dbReference type="VEuPathDB" id="ToxoDB:BESB_068910"/>
<feature type="transmembrane region" description="Helical" evidence="7">
    <location>
        <begin position="1372"/>
        <end position="1393"/>
    </location>
</feature>
<feature type="region of interest" description="Disordered" evidence="6">
    <location>
        <begin position="349"/>
        <end position="425"/>
    </location>
</feature>
<feature type="compositionally biased region" description="Basic and acidic residues" evidence="6">
    <location>
        <begin position="372"/>
        <end position="381"/>
    </location>
</feature>
<evidence type="ECO:0008006" key="10">
    <source>
        <dbReference type="Google" id="ProtNLM"/>
    </source>
</evidence>
<dbReference type="PROSITE" id="PS50267">
    <property type="entry name" value="NA_NEUROTRAN_SYMP_3"/>
    <property type="match status" value="1"/>
</dbReference>
<feature type="compositionally biased region" description="Low complexity" evidence="6">
    <location>
        <begin position="1687"/>
        <end position="1696"/>
    </location>
</feature>
<dbReference type="Proteomes" id="UP000224006">
    <property type="component" value="Chromosome VI"/>
</dbReference>
<proteinExistence type="predicted"/>
<dbReference type="Pfam" id="PF00209">
    <property type="entry name" value="SNF"/>
    <property type="match status" value="1"/>
</dbReference>
<sequence length="1796" mass="195258">MIEPCRRTRLTKAYWAAPASRRLRRRSKTVPAYPKSLLCAENCADLDAEEARPLAGGANQVEDDSFPLFGPFPAFTGEAGGEGGLGLRLNEADAGRLQAELSVPAEQLLLSFSSQQGTRHFRRRRSARLGQNESGEGWGQFADQRSAPSPGACCDRTSESSRTPALPLPTAGGSTGRSPPGQLLLGLAEPCLPQCSFMSARPVWSTQSESPADELVDPMERTRRLDFALPKRQGSVPAGRVGALVRYADSSPGLRSLDKTPVNLATRGQSDVVAEGSLDAAFIADGPNATEDAPRRSGRNEPKDWRLFHSRSLLSRISLPQASFEPNGEPEQRPENAGVRAALRGMPLSASASHEARSYHSGQGGASVEPNDSLRRTREKAATFPSGNAWARHALPRERRRTASHVSAPTEHPRRETDVSETDLDRTVSWRLMTPGGENSDSCADPVRRSECVSAPPISCATCPLHQVAYLTSRRSSGSLSSQSGNQSLAPSSPYRNPELRNFGGWATAPACRQSPCRALTHGGFWRSSSWASIDAVPRRPPKIDVGCRRRPPTTSASLAVSSSCSAQPASSASLAHASPEELFLTARRNLYRQAIGEFRACPFYRHVAGIFSDGGAMTRRDMERDYIYRATCYTSSNYDRDKLPALQEAVVRLSGGMQLEVAPEDYEWAEQNRAIASRTPEDVLRVADLLEYPRMLSTLDEETVNWLELQRAEAHWIQRICLYILCMTVLGGTRTMDDVWAAVLEYDCIIWVTLIYAVSLFIVCLPIMAFELAIGEVTRASAPSAYWSLCKRARGLGLFMCLLILTCELVPYSRFPAECLVYLAESFRHAQPWKLTADEVQDCRKLGINESLCHARSYCVFSEQGYCVPYPIGKSAVLYNQRFGYKRPNSFASPYHHLAVLNSFSPSAFGLQPRTEALAQAVRMLPPKAAPAAPRKAREVRHSNAWDWRPVSAASSPGAEDEDDRMVVREKRRGSEESAEGVAAVPPLGQRAGSDAGERRARNARSVSKSEAARQLQRFEQKRTLQGGRGDGTSQTIEHAEESTDGGAPRAELAQRRATRRAKGSAAFETQKPIKTRAAPSQNERWGVEGPDFQLLACLVGTWLMTSYFFIAGGSTVSIVCAGVLFLCLVLSFGEVALSSRFLNHFLDGADFIRPDKALRAIGSPSVWTTGVLTAVRDVSVGLGIFCTLGGHARIGQNVMAEATGAMVTNVTASVIRLLLVVSTVSFLSRTLGISARVILQDAPVAHISIIYPVAVLFSEPFERVMGIALFAGATILLCATLSILLHVLTRALQDCELLGSFRKRPLSLALLVLLPLSLPQATVTGRYIVSKVKKYVGCAGHLWCCFGITVFLGWCYGVNTQAENVGHLAVYLYALTNWLALAGFCVLWLQLETIGAFVAYCGGCLAVAVASAYVVALCAPVLQRVWEETFARSADTPRAPARHLPFSFCFFQDRMWWLLVGNIEVLRVEFARVVSGPAAVCGFNVGWSVSIKWLAPYTLAPSLVFLASHHFATFASEILQDPLDAWCFGIACTIWTFVAIAFFYFLLFPDGAQHLLTLPQYRLVPLTKLPDNLGPAPGRPPLFPHLRMLFSEFFKDTCSPTARMMAYMYCTKASSLLSQIRREQSLWESQAHAAQARYTAAGSKVGTPVTARTGAPGLTSLFEATSLISAKAATSKKTSARLPGSSSVSHSEASVTLAAEAKGQAVLPPPSFAAESPSSGLQHDSAIPSSAASSSPACSPHSSCSFPWLANQTVSPPARPRPSLQGVVRTSSRGPASHKQTVYKAKKSVSFEDF</sequence>
<accession>A0A2A9M8Q3</accession>
<keyword evidence="4 7" id="KW-1133">Transmembrane helix</keyword>
<dbReference type="GO" id="GO:0035725">
    <property type="term" value="P:sodium ion transmembrane transport"/>
    <property type="evidence" value="ECO:0007669"/>
    <property type="project" value="TreeGrafter"/>
</dbReference>
<organism evidence="8 9">
    <name type="scientific">Besnoitia besnoiti</name>
    <name type="common">Apicomplexan protozoan</name>
    <dbReference type="NCBI Taxonomy" id="94643"/>
    <lineage>
        <taxon>Eukaryota</taxon>
        <taxon>Sar</taxon>
        <taxon>Alveolata</taxon>
        <taxon>Apicomplexa</taxon>
        <taxon>Conoidasida</taxon>
        <taxon>Coccidia</taxon>
        <taxon>Eucoccidiorida</taxon>
        <taxon>Eimeriorina</taxon>
        <taxon>Sarcocystidae</taxon>
        <taxon>Besnoitia</taxon>
    </lineage>
</organism>
<dbReference type="SUPFAM" id="SSF161070">
    <property type="entry name" value="SNF-like"/>
    <property type="match status" value="2"/>
</dbReference>
<evidence type="ECO:0000313" key="9">
    <source>
        <dbReference type="Proteomes" id="UP000224006"/>
    </source>
</evidence>
<dbReference type="RefSeq" id="XP_029218867.1">
    <property type="nucleotide sequence ID" value="XM_029365284.1"/>
</dbReference>
<keyword evidence="3 7" id="KW-0812">Transmembrane</keyword>
<feature type="region of interest" description="Disordered" evidence="6">
    <location>
        <begin position="1709"/>
        <end position="1796"/>
    </location>
</feature>
<dbReference type="InterPro" id="IPR000175">
    <property type="entry name" value="Na/ntran_symport"/>
</dbReference>
<feature type="compositionally biased region" description="Low complexity" evidence="6">
    <location>
        <begin position="476"/>
        <end position="489"/>
    </location>
</feature>
<dbReference type="EMBL" id="NWUJ01000006">
    <property type="protein sequence ID" value="PFH34858.1"/>
    <property type="molecule type" value="Genomic_DNA"/>
</dbReference>
<reference evidence="8 9" key="1">
    <citation type="submission" date="2017-09" db="EMBL/GenBank/DDBJ databases">
        <title>Genome sequencing of Besnoitia besnoiti strain Bb-Ger1.</title>
        <authorList>
            <person name="Schares G."/>
            <person name="Venepally P."/>
            <person name="Lorenzi H.A."/>
        </authorList>
    </citation>
    <scope>NUCLEOTIDE SEQUENCE [LARGE SCALE GENOMIC DNA]</scope>
    <source>
        <strain evidence="8 9">Bb-Ger1</strain>
    </source>
</reference>
<comment type="caution">
    <text evidence="8">The sequence shown here is derived from an EMBL/GenBank/DDBJ whole genome shotgun (WGS) entry which is preliminary data.</text>
</comment>
<dbReference type="PANTHER" id="PTHR11616:SF240">
    <property type="entry name" value="BLOATED TUBULES, ISOFORM B-RELATED"/>
    <property type="match status" value="1"/>
</dbReference>
<evidence type="ECO:0000256" key="6">
    <source>
        <dbReference type="SAM" id="MobiDB-lite"/>
    </source>
</evidence>
<keyword evidence="2" id="KW-0813">Transport</keyword>
<dbReference type="OrthoDB" id="331233at2759"/>
<name>A0A2A9M8Q3_BESBE</name>
<dbReference type="KEGG" id="bbes:BESB_068910"/>
<feature type="transmembrane region" description="Helical" evidence="7">
    <location>
        <begin position="1310"/>
        <end position="1330"/>
    </location>
</feature>
<keyword evidence="5 7" id="KW-0472">Membrane</keyword>
<feature type="transmembrane region" description="Helical" evidence="7">
    <location>
        <begin position="1342"/>
        <end position="1360"/>
    </location>
</feature>
<feature type="region of interest" description="Disordered" evidence="6">
    <location>
        <begin position="1675"/>
        <end position="1697"/>
    </location>
</feature>
<protein>
    <recommendedName>
        <fullName evidence="10">Sodium:neurotransmitter symporter family protein</fullName>
    </recommendedName>
</protein>
<feature type="region of interest" description="Disordered" evidence="6">
    <location>
        <begin position="283"/>
        <end position="304"/>
    </location>
</feature>
<feature type="region of interest" description="Disordered" evidence="6">
    <location>
        <begin position="120"/>
        <end position="182"/>
    </location>
</feature>
<feature type="region of interest" description="Disordered" evidence="6">
    <location>
        <begin position="929"/>
        <end position="1086"/>
    </location>
</feature>
<feature type="compositionally biased region" description="Basic and acidic residues" evidence="6">
    <location>
        <begin position="411"/>
        <end position="425"/>
    </location>
</feature>
<gene>
    <name evidence="8" type="ORF">BESB_068910</name>
</gene>
<feature type="compositionally biased region" description="Basic and acidic residues" evidence="6">
    <location>
        <begin position="292"/>
        <end position="304"/>
    </location>
</feature>
<evidence type="ECO:0000313" key="8">
    <source>
        <dbReference type="EMBL" id="PFH34858.1"/>
    </source>
</evidence>
<feature type="compositionally biased region" description="Polar residues" evidence="6">
    <location>
        <begin position="1770"/>
        <end position="1782"/>
    </location>
</feature>
<feature type="compositionally biased region" description="Low complexity" evidence="6">
    <location>
        <begin position="1714"/>
        <end position="1749"/>
    </location>
</feature>
<dbReference type="GO" id="GO:0005886">
    <property type="term" value="C:plasma membrane"/>
    <property type="evidence" value="ECO:0007669"/>
    <property type="project" value="TreeGrafter"/>
</dbReference>
<evidence type="ECO:0000256" key="1">
    <source>
        <dbReference type="ARBA" id="ARBA00004141"/>
    </source>
</evidence>
<feature type="transmembrane region" description="Helical" evidence="7">
    <location>
        <begin position="1241"/>
        <end position="1260"/>
    </location>
</feature>
<evidence type="ECO:0000256" key="4">
    <source>
        <dbReference type="ARBA" id="ARBA00022989"/>
    </source>
</evidence>
<evidence type="ECO:0000256" key="5">
    <source>
        <dbReference type="ARBA" id="ARBA00023136"/>
    </source>
</evidence>
<feature type="transmembrane region" description="Helical" evidence="7">
    <location>
        <begin position="796"/>
        <end position="814"/>
    </location>
</feature>
<dbReference type="PANTHER" id="PTHR11616">
    <property type="entry name" value="SODIUM/CHLORIDE DEPENDENT TRANSPORTER"/>
    <property type="match status" value="1"/>
</dbReference>
<comment type="subcellular location">
    <subcellularLocation>
        <location evidence="1">Membrane</location>
        <topology evidence="1">Multi-pass membrane protein</topology>
    </subcellularLocation>
</comment>
<dbReference type="GeneID" id="40311817"/>
<evidence type="ECO:0000256" key="7">
    <source>
        <dbReference type="SAM" id="Phobius"/>
    </source>
</evidence>
<dbReference type="InterPro" id="IPR037272">
    <property type="entry name" value="SNS_sf"/>
</dbReference>
<evidence type="ECO:0000256" key="2">
    <source>
        <dbReference type="ARBA" id="ARBA00022448"/>
    </source>
</evidence>
<feature type="transmembrane region" description="Helical" evidence="7">
    <location>
        <begin position="750"/>
        <end position="775"/>
    </location>
</feature>
<keyword evidence="9" id="KW-1185">Reference proteome</keyword>
<feature type="transmembrane region" description="Helical" evidence="7">
    <location>
        <begin position="1399"/>
        <end position="1424"/>
    </location>
</feature>
<feature type="transmembrane region" description="Helical" evidence="7">
    <location>
        <begin position="1527"/>
        <end position="1549"/>
    </location>
</feature>
<feature type="transmembrane region" description="Helical" evidence="7">
    <location>
        <begin position="1208"/>
        <end position="1229"/>
    </location>
</feature>
<feature type="region of interest" description="Disordered" evidence="6">
    <location>
        <begin position="476"/>
        <end position="496"/>
    </location>
</feature>
<feature type="transmembrane region" description="Helical" evidence="7">
    <location>
        <begin position="1266"/>
        <end position="1290"/>
    </location>
</feature>
<evidence type="ECO:0000256" key="3">
    <source>
        <dbReference type="ARBA" id="ARBA00022692"/>
    </source>
</evidence>
<dbReference type="STRING" id="94643.A0A2A9M8Q3"/>